<name>W9GEP4_9MICO</name>
<keyword evidence="1" id="KW-0812">Transmembrane</keyword>
<dbReference type="RefSeq" id="WP_034800372.1">
    <property type="nucleotide sequence ID" value="NZ_AWSA01000001.1"/>
</dbReference>
<feature type="transmembrane region" description="Helical" evidence="1">
    <location>
        <begin position="123"/>
        <end position="144"/>
    </location>
</feature>
<evidence type="ECO:0000313" key="3">
    <source>
        <dbReference type="Proteomes" id="UP000019489"/>
    </source>
</evidence>
<keyword evidence="1" id="KW-1133">Transmembrane helix</keyword>
<feature type="transmembrane region" description="Helical" evidence="1">
    <location>
        <begin position="82"/>
        <end position="103"/>
    </location>
</feature>
<evidence type="ECO:0008006" key="4">
    <source>
        <dbReference type="Google" id="ProtNLM"/>
    </source>
</evidence>
<gene>
    <name evidence="2" type="ORF">N865_09305</name>
</gene>
<accession>W9GEP4</accession>
<dbReference type="EMBL" id="AWSA01000001">
    <property type="protein sequence ID" value="EWT03692.1"/>
    <property type="molecule type" value="Genomic_DNA"/>
</dbReference>
<dbReference type="OrthoDB" id="10015923at2"/>
<comment type="caution">
    <text evidence="2">The sequence shown here is derived from an EMBL/GenBank/DDBJ whole genome shotgun (WGS) entry which is preliminary data.</text>
</comment>
<proteinExistence type="predicted"/>
<protein>
    <recommendedName>
        <fullName evidence="4">Integral membrane protein</fullName>
    </recommendedName>
</protein>
<keyword evidence="3" id="KW-1185">Reference proteome</keyword>
<evidence type="ECO:0000256" key="1">
    <source>
        <dbReference type="SAM" id="Phobius"/>
    </source>
</evidence>
<feature type="transmembrane region" description="Helical" evidence="1">
    <location>
        <begin position="57"/>
        <end position="75"/>
    </location>
</feature>
<dbReference type="Proteomes" id="UP000019489">
    <property type="component" value="Unassembled WGS sequence"/>
</dbReference>
<keyword evidence="1" id="KW-0472">Membrane</keyword>
<evidence type="ECO:0000313" key="2">
    <source>
        <dbReference type="EMBL" id="EWT03692.1"/>
    </source>
</evidence>
<feature type="transmembrane region" description="Helical" evidence="1">
    <location>
        <begin position="20"/>
        <end position="42"/>
    </location>
</feature>
<sequence>MKQTDHETSVIHHAENLMALRYAAVVLAGIIGVLYGILFFLVRSAESAPGATDTTTYGAYLFLAIAYLAGSWALAVVGRRMVWVIGAIVQVVVLALFVVFGVGLLGPGVFDYAALSDLSMGTWAAAITVAEVALLGLLVGLAVAKPAEI</sequence>
<reference evidence="2 3" key="1">
    <citation type="submission" date="2013-08" db="EMBL/GenBank/DDBJ databases">
        <title>Intrasporangium oryzae NRRL B-24470.</title>
        <authorList>
            <person name="Liu H."/>
            <person name="Wang G."/>
        </authorList>
    </citation>
    <scope>NUCLEOTIDE SEQUENCE [LARGE SCALE GENOMIC DNA]</scope>
    <source>
        <strain evidence="2 3">NRRL B-24470</strain>
    </source>
</reference>
<dbReference type="AlphaFoldDB" id="W9GEP4"/>
<organism evidence="2 3">
    <name type="scientific">Intrasporangium oryzae NRRL B-24470</name>
    <dbReference type="NCBI Taxonomy" id="1386089"/>
    <lineage>
        <taxon>Bacteria</taxon>
        <taxon>Bacillati</taxon>
        <taxon>Actinomycetota</taxon>
        <taxon>Actinomycetes</taxon>
        <taxon>Micrococcales</taxon>
        <taxon>Intrasporangiaceae</taxon>
        <taxon>Intrasporangium</taxon>
    </lineage>
</organism>